<evidence type="ECO:0000313" key="1">
    <source>
        <dbReference type="EMBL" id="CAG8575119.1"/>
    </source>
</evidence>
<protein>
    <submittedName>
        <fullName evidence="1">2566_t:CDS:1</fullName>
    </submittedName>
</protein>
<evidence type="ECO:0000313" key="2">
    <source>
        <dbReference type="Proteomes" id="UP000789759"/>
    </source>
</evidence>
<keyword evidence="2" id="KW-1185">Reference proteome</keyword>
<proteinExistence type="predicted"/>
<organism evidence="1 2">
    <name type="scientific">Cetraspora pellucida</name>
    <dbReference type="NCBI Taxonomy" id="1433469"/>
    <lineage>
        <taxon>Eukaryota</taxon>
        <taxon>Fungi</taxon>
        <taxon>Fungi incertae sedis</taxon>
        <taxon>Mucoromycota</taxon>
        <taxon>Glomeromycotina</taxon>
        <taxon>Glomeromycetes</taxon>
        <taxon>Diversisporales</taxon>
        <taxon>Gigasporaceae</taxon>
        <taxon>Cetraspora</taxon>
    </lineage>
</organism>
<dbReference type="OrthoDB" id="2374176at2759"/>
<dbReference type="AlphaFoldDB" id="A0A9N9BT88"/>
<sequence>MYDHIKREKDVSIRNEFTLADKKVSDSSSSSQTYSNDKYNSKLLNDVYTSKLIGFKNLPEPKNSTSFVISSDEEKYLW</sequence>
<name>A0A9N9BT88_9GLOM</name>
<gene>
    <name evidence="1" type="ORF">CPELLU_LOCUS5829</name>
</gene>
<dbReference type="Proteomes" id="UP000789759">
    <property type="component" value="Unassembled WGS sequence"/>
</dbReference>
<dbReference type="EMBL" id="CAJVQA010003462">
    <property type="protein sequence ID" value="CAG8575119.1"/>
    <property type="molecule type" value="Genomic_DNA"/>
</dbReference>
<accession>A0A9N9BT88</accession>
<reference evidence="1" key="1">
    <citation type="submission" date="2021-06" db="EMBL/GenBank/DDBJ databases">
        <authorList>
            <person name="Kallberg Y."/>
            <person name="Tangrot J."/>
            <person name="Rosling A."/>
        </authorList>
    </citation>
    <scope>NUCLEOTIDE SEQUENCE</scope>
    <source>
        <strain evidence="1">FL966</strain>
    </source>
</reference>
<comment type="caution">
    <text evidence="1">The sequence shown here is derived from an EMBL/GenBank/DDBJ whole genome shotgun (WGS) entry which is preliminary data.</text>
</comment>